<dbReference type="SUPFAM" id="SSF57535">
    <property type="entry name" value="Complement control module/SCR domain"/>
    <property type="match status" value="3"/>
</dbReference>
<dbReference type="Gene3D" id="2.10.70.10">
    <property type="entry name" value="Complement Module, domain 1"/>
    <property type="match status" value="3"/>
</dbReference>
<dbReference type="SMART" id="SM00032">
    <property type="entry name" value="CCP"/>
    <property type="match status" value="4"/>
</dbReference>
<name>A0A671G0W5_RHIFE</name>
<evidence type="ECO:0000256" key="1">
    <source>
        <dbReference type="ARBA" id="ARBA00022737"/>
    </source>
</evidence>
<feature type="domain" description="VWFA" evidence="6">
    <location>
        <begin position="83"/>
        <end position="264"/>
    </location>
</feature>
<dbReference type="SUPFAM" id="SSF57184">
    <property type="entry name" value="Growth factor receptor domain"/>
    <property type="match status" value="1"/>
</dbReference>
<dbReference type="InterPro" id="IPR036465">
    <property type="entry name" value="vWFA_dom_sf"/>
</dbReference>
<keyword evidence="10" id="KW-1185">Reference proteome</keyword>
<evidence type="ECO:0000256" key="2">
    <source>
        <dbReference type="ARBA" id="ARBA00023157"/>
    </source>
</evidence>
<dbReference type="FunFam" id="3.40.50.410:FF:000070">
    <property type="entry name" value="sushi, von Willebrand factor type A, EGF and pentraxin domain-containing protein 1"/>
    <property type="match status" value="1"/>
</dbReference>
<keyword evidence="5" id="KW-0732">Signal</keyword>
<evidence type="ECO:0000259" key="6">
    <source>
        <dbReference type="PROSITE" id="PS50234"/>
    </source>
</evidence>
<dbReference type="InterPro" id="IPR043555">
    <property type="entry name" value="SRPX-like"/>
</dbReference>
<dbReference type="InterPro" id="IPR002035">
    <property type="entry name" value="VWF_A"/>
</dbReference>
<evidence type="ECO:0000259" key="7">
    <source>
        <dbReference type="PROSITE" id="PS50825"/>
    </source>
</evidence>
<dbReference type="SMART" id="SM00327">
    <property type="entry name" value="VWA"/>
    <property type="match status" value="1"/>
</dbReference>
<evidence type="ECO:0000256" key="5">
    <source>
        <dbReference type="SAM" id="SignalP"/>
    </source>
</evidence>
<dbReference type="AlphaFoldDB" id="A0A671G0W5"/>
<dbReference type="GeneTree" id="ENSGT00940000156061"/>
<dbReference type="Pfam" id="PF00084">
    <property type="entry name" value="Sushi"/>
    <property type="match status" value="3"/>
</dbReference>
<dbReference type="SMART" id="SM01411">
    <property type="entry name" value="Ephrin_rec_like"/>
    <property type="match status" value="1"/>
</dbReference>
<dbReference type="PANTHER" id="PTHR46343:SF2">
    <property type="entry name" value="SUSHI_VON WILLEBRAND FACTOR TYPE A_EGF_PENTRAXIN DOMAIN-CONTAINING 1"/>
    <property type="match status" value="1"/>
</dbReference>
<dbReference type="Gene3D" id="2.10.50.10">
    <property type="entry name" value="Tumor Necrosis Factor Receptor, subunit A, domain 2"/>
    <property type="match status" value="1"/>
</dbReference>
<dbReference type="InterPro" id="IPR035976">
    <property type="entry name" value="Sushi/SCR/CCP_sf"/>
</dbReference>
<dbReference type="Pfam" id="PF07699">
    <property type="entry name" value="Ephrin_rec_like"/>
    <property type="match status" value="1"/>
</dbReference>
<evidence type="ECO:0000256" key="3">
    <source>
        <dbReference type="PROSITE-ProRule" id="PRU00302"/>
    </source>
</evidence>
<feature type="domain" description="HYR" evidence="7">
    <location>
        <begin position="560"/>
        <end position="642"/>
    </location>
</feature>
<proteinExistence type="predicted"/>
<feature type="chain" id="PRO_5025369158" description="Sushi, von Willebrand factor type A, EGF and pentraxin domain containing 1" evidence="5">
    <location>
        <begin position="18"/>
        <end position="868"/>
    </location>
</feature>
<dbReference type="Proteomes" id="UP000472240">
    <property type="component" value="Chromosome 12"/>
</dbReference>
<feature type="disulfide bond" evidence="3">
    <location>
        <begin position="466"/>
        <end position="493"/>
    </location>
</feature>
<dbReference type="CDD" id="cd01450">
    <property type="entry name" value="vWFA_subfamily_ECM"/>
    <property type="match status" value="1"/>
</dbReference>
<reference evidence="9 10" key="1">
    <citation type="journal article" date="2015" name="Annu Rev Anim Biosci">
        <title>The Genome 10K Project: a way forward.</title>
        <authorList>
            <person name="Koepfli K.P."/>
            <person name="Paten B."/>
            <person name="O'Brien S.J."/>
            <person name="Koepfli K.P."/>
            <person name="Paten B."/>
            <person name="Antunes A."/>
            <person name="Belov K."/>
            <person name="Bustamante C."/>
            <person name="Castoe T.A."/>
            <person name="Clawson H."/>
            <person name="Crawford A.J."/>
            <person name="Diekhans M."/>
            <person name="Distel D."/>
            <person name="Durbin R."/>
            <person name="Earl D."/>
            <person name="Fujita M.K."/>
            <person name="Gamble T."/>
            <person name="Georges A."/>
            <person name="Gemmell N."/>
            <person name="Gilbert M.T."/>
            <person name="Graves J.M."/>
            <person name="Green R.E."/>
            <person name="Hickey G."/>
            <person name="Jarvis E.D."/>
            <person name="Johnson W."/>
            <person name="Komissarov A."/>
            <person name="Korf I."/>
            <person name="Kuhn R."/>
            <person name="Larkin D.M."/>
            <person name="Lewin H."/>
            <person name="Lopez J.V."/>
            <person name="Ma J."/>
            <person name="Marques-Bonet T."/>
            <person name="Miller W."/>
            <person name="Murphy R."/>
            <person name="Pevzner P."/>
            <person name="Shapiro B."/>
            <person name="Steiner C."/>
            <person name="Tamazian G."/>
            <person name="Venkatesh B."/>
            <person name="Wang J."/>
            <person name="Wayne R."/>
            <person name="Wiley E."/>
            <person name="Yang H."/>
            <person name="Zhang G."/>
            <person name="Haussler D."/>
            <person name="Ryder O."/>
            <person name="O'Brien S.J."/>
        </authorList>
    </citation>
    <scope>NUCLEOTIDE SEQUENCE</scope>
</reference>
<dbReference type="Pfam" id="PF00092">
    <property type="entry name" value="VWA"/>
    <property type="match status" value="1"/>
</dbReference>
<accession>A0A671G0W5</accession>
<reference evidence="9" key="4">
    <citation type="submission" date="2025-08" db="UniProtKB">
        <authorList>
            <consortium name="Ensembl"/>
        </authorList>
    </citation>
    <scope>IDENTIFICATION</scope>
</reference>
<evidence type="ECO:0000259" key="8">
    <source>
        <dbReference type="PROSITE" id="PS50923"/>
    </source>
</evidence>
<keyword evidence="3" id="KW-0768">Sushi</keyword>
<feature type="domain" description="Sushi" evidence="8">
    <location>
        <begin position="725"/>
        <end position="789"/>
    </location>
</feature>
<feature type="domain" description="Sushi" evidence="8">
    <location>
        <begin position="496"/>
        <end position="561"/>
    </location>
</feature>
<dbReference type="PROSITE" id="PS50923">
    <property type="entry name" value="SUSHI"/>
    <property type="match status" value="4"/>
</dbReference>
<feature type="disulfide bond" evidence="3">
    <location>
        <begin position="406"/>
        <end position="433"/>
    </location>
</feature>
<evidence type="ECO:0000313" key="9">
    <source>
        <dbReference type="Ensembl" id="ENSRFEP00010028535.1"/>
    </source>
</evidence>
<dbReference type="InterPro" id="IPR003410">
    <property type="entry name" value="HYR_dom"/>
</dbReference>
<organism evidence="9 10">
    <name type="scientific">Rhinolophus ferrumequinum</name>
    <name type="common">Greater horseshoe bat</name>
    <dbReference type="NCBI Taxonomy" id="59479"/>
    <lineage>
        <taxon>Eukaryota</taxon>
        <taxon>Metazoa</taxon>
        <taxon>Chordata</taxon>
        <taxon>Craniata</taxon>
        <taxon>Vertebrata</taxon>
        <taxon>Euteleostomi</taxon>
        <taxon>Mammalia</taxon>
        <taxon>Eutheria</taxon>
        <taxon>Laurasiatheria</taxon>
        <taxon>Chiroptera</taxon>
        <taxon>Yinpterochiroptera</taxon>
        <taxon>Rhinolophoidea</taxon>
        <taxon>Rhinolophidae</taxon>
        <taxon>Rhinolophinae</taxon>
        <taxon>Rhinolophus</taxon>
    </lineage>
</organism>
<protein>
    <recommendedName>
        <fullName evidence="11">Sushi, von Willebrand factor type A, EGF and pentraxin domain containing 1</fullName>
    </recommendedName>
</protein>
<dbReference type="InParanoid" id="A0A671G0W5"/>
<evidence type="ECO:0000313" key="10">
    <source>
        <dbReference type="Proteomes" id="UP000472240"/>
    </source>
</evidence>
<reference evidence="10" key="3">
    <citation type="submission" date="2018-12" db="EMBL/GenBank/DDBJ databases">
        <title>G10K-VGP greater horseshoe bat female genome, primary haplotype.</title>
        <authorList>
            <person name="Teeling E."/>
            <person name="Myers G."/>
            <person name="Vernes S."/>
            <person name="Pippel M."/>
            <person name="Winkler S."/>
            <person name="Fedrigo O."/>
            <person name="Rhie A."/>
            <person name="Koren S."/>
            <person name="Phillippy A."/>
            <person name="Lewin H."/>
            <person name="Damas J."/>
            <person name="Howe K."/>
            <person name="Mountcastle J."/>
            <person name="Jarvis E.D."/>
        </authorList>
    </citation>
    <scope>NUCLEOTIDE SEQUENCE [LARGE SCALE GENOMIC DNA]</scope>
</reference>
<dbReference type="Ensembl" id="ENSRFET00010030983.1">
    <property type="protein sequence ID" value="ENSRFEP00010028535.1"/>
    <property type="gene ID" value="ENSRFEG00010018970.1"/>
</dbReference>
<dbReference type="InterPro" id="IPR011641">
    <property type="entry name" value="Tyr-kin_ephrin_A/B_rcpt-like"/>
</dbReference>
<feature type="domain" description="Sushi" evidence="8">
    <location>
        <begin position="436"/>
        <end position="495"/>
    </location>
</feature>
<dbReference type="PROSITE" id="PS50234">
    <property type="entry name" value="VWFA"/>
    <property type="match status" value="1"/>
</dbReference>
<keyword evidence="2 3" id="KW-1015">Disulfide bond</keyword>
<dbReference type="Gene3D" id="3.40.50.410">
    <property type="entry name" value="von Willebrand factor, type A domain"/>
    <property type="match status" value="1"/>
</dbReference>
<feature type="signal peptide" evidence="5">
    <location>
        <begin position="1"/>
        <end position="17"/>
    </location>
</feature>
<comment type="caution">
    <text evidence="3">Lacks conserved residue(s) required for the propagation of feature annotation.</text>
</comment>
<keyword evidence="1" id="KW-0677">Repeat</keyword>
<feature type="domain" description="HYR" evidence="7">
    <location>
        <begin position="643"/>
        <end position="724"/>
    </location>
</feature>
<dbReference type="OMA" id="ITECICH"/>
<reference evidence="9" key="5">
    <citation type="submission" date="2025-09" db="UniProtKB">
        <authorList>
            <consortium name="Ensembl"/>
        </authorList>
    </citation>
    <scope>IDENTIFICATION</scope>
</reference>
<evidence type="ECO:0008006" key="11">
    <source>
        <dbReference type="Google" id="ProtNLM"/>
    </source>
</evidence>
<evidence type="ECO:0000256" key="4">
    <source>
        <dbReference type="SAM" id="MobiDB-lite"/>
    </source>
</evidence>
<dbReference type="SUPFAM" id="SSF53300">
    <property type="entry name" value="vWA-like"/>
    <property type="match status" value="1"/>
</dbReference>
<dbReference type="Pfam" id="PF02494">
    <property type="entry name" value="HYR"/>
    <property type="match status" value="2"/>
</dbReference>
<dbReference type="PANTHER" id="PTHR46343">
    <property type="entry name" value="HYR DOMAIN-CONTAINING PROTEIN"/>
    <property type="match status" value="1"/>
</dbReference>
<dbReference type="InterPro" id="IPR000436">
    <property type="entry name" value="Sushi_SCR_CCP_dom"/>
</dbReference>
<dbReference type="CDD" id="cd00033">
    <property type="entry name" value="CCP"/>
    <property type="match status" value="3"/>
</dbReference>
<sequence length="868" mass="95843">MWPRLAFCCWGLALVSGWATFQQMSPSRNFSFRLFPEAAPGAPGRLPAPPAPGEDAPESKVERLGQAFRRRVRRLRELSERLELVFLVDESSSVGQANFLSELKFVRKLLSDFPVVPTATRVAIVTFSSKNNVVPRVDYISSRRAHQHKCALLSREIPAITYRGGGTYTKGAFQQAAQILRHSRENATKVIFLITDGYSNGGDPRPIAASLRDFGVEIFTFGIWQGNIRELNDMASTPKEEHCYLLHSFEEFEALARRALHEDLPSGSFIQEDMSHCSYLCEAGKDCCDRMASCKCGTHTGQFECICEKGYYGKGLQYECTACPSGTYKPEGFPGGITTCLPCPDENHTSPPGSTSPEDCVCKEGYRASGQTCEVVHCPALKPPENGYFIQNTCNNHFNAACGVRCHPGFDLVGSSILLCLPNGLWSGSESFCRVKTCPHLRQPKHGHLSCSTREMSYKTTCSASCDEGYRLEGSAKLTCQGNAQWDGLEPRCVERHCSTFQKPKGVIVSPPNCGRQPAKPGTVCQLSCRQGFILSGVREEVRCTTSGKWSAKVQTAVCKDVEAPQINCPKDIEAKTQEQQDSANISWPIPTAKDNSGERVSIRVHPAFTPPYLFPIGDVAITYTAIDLSSNQASCTFHIKVIDVQPPSIDRCRSPPPIQASEKEHAATWDEPQFSDNSGAVLVITSSHAPGDLFPQGETVVQYTASDPSGNNRTCDIHIVIKGSPCEVPFTPVNGDFICTQDSTGVNCTLSCLDGYDFTEGSTEKYYCAYEDGIWKPPYSTEWPDCAIKRFANHGFKSFEMLYKATRCDDTDLLKKFSEAFETTLGKMVPSFCSNADDIDCRLEDLTKKYCLEYNYDYENGFAIGNE</sequence>
<reference evidence="9 10" key="2">
    <citation type="journal article" date="2018" name="Annu Rev Anim Biosci">
        <title>Bat Biology, Genomes, and the Bat1K Project: To Generate Chromosome-Level Genomes for All Living Bat Species.</title>
        <authorList>
            <person name="Teeling E.C."/>
            <person name="Vernes S.C."/>
            <person name="Davalos L.M."/>
            <person name="Ray D.A."/>
            <person name="Gilbert M.T.P."/>
            <person name="Myers E."/>
        </authorList>
    </citation>
    <scope>NUCLEOTIDE SEQUENCE</scope>
</reference>
<dbReference type="InterPro" id="IPR009030">
    <property type="entry name" value="Growth_fac_rcpt_cys_sf"/>
</dbReference>
<feature type="domain" description="Sushi" evidence="8">
    <location>
        <begin position="376"/>
        <end position="435"/>
    </location>
</feature>
<dbReference type="PROSITE" id="PS50825">
    <property type="entry name" value="HYR"/>
    <property type="match status" value="2"/>
</dbReference>
<feature type="region of interest" description="Disordered" evidence="4">
    <location>
        <begin position="578"/>
        <end position="597"/>
    </location>
</feature>